<keyword evidence="2" id="KW-0732">Signal</keyword>
<comment type="caution">
    <text evidence="3">The sequence shown here is derived from an EMBL/GenBank/DDBJ whole genome shotgun (WGS) entry which is preliminary data.</text>
</comment>
<comment type="similarity">
    <text evidence="1">Belongs to the UPF0065 (bug) family.</text>
</comment>
<dbReference type="Pfam" id="PF03401">
    <property type="entry name" value="TctC"/>
    <property type="match status" value="1"/>
</dbReference>
<accession>A0AAW9RQN3</accession>
<evidence type="ECO:0000313" key="4">
    <source>
        <dbReference type="Proteomes" id="UP001378188"/>
    </source>
</evidence>
<dbReference type="RefSeq" id="WP_340328307.1">
    <property type="nucleotide sequence ID" value="NZ_JAZHOF010000002.1"/>
</dbReference>
<evidence type="ECO:0000313" key="3">
    <source>
        <dbReference type="EMBL" id="MEJ8570560.1"/>
    </source>
</evidence>
<dbReference type="InterPro" id="IPR042100">
    <property type="entry name" value="Bug_dom1"/>
</dbReference>
<evidence type="ECO:0000256" key="2">
    <source>
        <dbReference type="SAM" id="SignalP"/>
    </source>
</evidence>
<dbReference type="PANTHER" id="PTHR42928:SF5">
    <property type="entry name" value="BLR1237 PROTEIN"/>
    <property type="match status" value="1"/>
</dbReference>
<dbReference type="Gene3D" id="3.40.190.150">
    <property type="entry name" value="Bordetella uptake gene, domain 1"/>
    <property type="match status" value="1"/>
</dbReference>
<reference evidence="3 4" key="1">
    <citation type="submission" date="2024-02" db="EMBL/GenBank/DDBJ databases">
        <title>Genome analysis and characterization of Microbaculum marinisediminis sp. nov., isolated from marine sediment.</title>
        <authorList>
            <person name="Du Z.-J."/>
            <person name="Ye Y.-Q."/>
            <person name="Zhang Z.-R."/>
            <person name="Yuan S.-M."/>
            <person name="Zhang X.-Y."/>
        </authorList>
    </citation>
    <scope>NUCLEOTIDE SEQUENCE [LARGE SCALE GENOMIC DNA]</scope>
    <source>
        <strain evidence="3 4">SDUM1044001</strain>
    </source>
</reference>
<feature type="chain" id="PRO_5043555652" evidence="2">
    <location>
        <begin position="26"/>
        <end position="336"/>
    </location>
</feature>
<name>A0AAW9RQN3_9HYPH</name>
<gene>
    <name evidence="3" type="ORF">V3328_03700</name>
</gene>
<keyword evidence="4" id="KW-1185">Reference proteome</keyword>
<organism evidence="3 4">
    <name type="scientific">Microbaculum marinum</name>
    <dbReference type="NCBI Taxonomy" id="1764581"/>
    <lineage>
        <taxon>Bacteria</taxon>
        <taxon>Pseudomonadati</taxon>
        <taxon>Pseudomonadota</taxon>
        <taxon>Alphaproteobacteria</taxon>
        <taxon>Hyphomicrobiales</taxon>
        <taxon>Tepidamorphaceae</taxon>
        <taxon>Microbaculum</taxon>
    </lineage>
</organism>
<dbReference type="EMBL" id="JAZHOF010000002">
    <property type="protein sequence ID" value="MEJ8570560.1"/>
    <property type="molecule type" value="Genomic_DNA"/>
</dbReference>
<dbReference type="PANTHER" id="PTHR42928">
    <property type="entry name" value="TRICARBOXYLATE-BINDING PROTEIN"/>
    <property type="match status" value="1"/>
</dbReference>
<feature type="signal peptide" evidence="2">
    <location>
        <begin position="1"/>
        <end position="25"/>
    </location>
</feature>
<dbReference type="PIRSF" id="PIRSF017082">
    <property type="entry name" value="YflP"/>
    <property type="match status" value="1"/>
</dbReference>
<evidence type="ECO:0000256" key="1">
    <source>
        <dbReference type="ARBA" id="ARBA00006987"/>
    </source>
</evidence>
<proteinExistence type="inferred from homology"/>
<dbReference type="AlphaFoldDB" id="A0AAW9RQN3"/>
<dbReference type="CDD" id="cd07012">
    <property type="entry name" value="PBP2_Bug_TTT"/>
    <property type="match status" value="1"/>
</dbReference>
<protein>
    <submittedName>
        <fullName evidence="3">Tripartite tricarboxylate transporter substrate binding protein</fullName>
    </submittedName>
</protein>
<dbReference type="InterPro" id="IPR005064">
    <property type="entry name" value="BUG"/>
</dbReference>
<dbReference type="Gene3D" id="3.40.190.10">
    <property type="entry name" value="Periplasmic binding protein-like II"/>
    <property type="match status" value="1"/>
</dbReference>
<dbReference type="Proteomes" id="UP001378188">
    <property type="component" value="Unassembled WGS sequence"/>
</dbReference>
<sequence length="336" mass="35171">MILKSIVTGVAALLLAGSVHAPAQAQWQPEKPLRIIVPWGAGGSTDQVVRLLAADIEDALGQTVVVVNQPGGAGAVGTKAALDADHDGYTWTAGAAKDLGTYGVTGAIDTHLKDWNLYLALVNFTVMSANPDSKFKSVEDVVAAMKDDPDSVTIATGGINSASGAAAEALKAATGGEYKMVTYDGGNPAVMATVAGESQITTQLISEQFEMLRAKKLTPLAAFTNEAVTLEGIGTIPSIKDAVPDAKVGPVYFGIWIPKDGTPEDVIATMDQIWDDKIANSQKLKEYADSKGLSLNVKHGEEAYEQAFPSTQINAWQIHDGGKSKVSPDTIGIPRP</sequence>